<dbReference type="InParanoid" id="A0A2P5IER8"/>
<evidence type="ECO:0000313" key="1">
    <source>
        <dbReference type="EMBL" id="POS81004.1"/>
    </source>
</evidence>
<organism evidence="1 2">
    <name type="scientific">Diaporthe helianthi</name>
    <dbReference type="NCBI Taxonomy" id="158607"/>
    <lineage>
        <taxon>Eukaryota</taxon>
        <taxon>Fungi</taxon>
        <taxon>Dikarya</taxon>
        <taxon>Ascomycota</taxon>
        <taxon>Pezizomycotina</taxon>
        <taxon>Sordariomycetes</taxon>
        <taxon>Sordariomycetidae</taxon>
        <taxon>Diaporthales</taxon>
        <taxon>Diaporthaceae</taxon>
        <taxon>Diaporthe</taxon>
    </lineage>
</organism>
<proteinExistence type="predicted"/>
<dbReference type="AlphaFoldDB" id="A0A2P5IER8"/>
<protein>
    <submittedName>
        <fullName evidence="1">Uncharacterized protein</fullName>
    </submittedName>
</protein>
<evidence type="ECO:0000313" key="2">
    <source>
        <dbReference type="Proteomes" id="UP000094444"/>
    </source>
</evidence>
<keyword evidence="2" id="KW-1185">Reference proteome</keyword>
<gene>
    <name evidence="1" type="ORF">DHEL01_v200577</name>
</gene>
<dbReference type="OrthoDB" id="498204at2759"/>
<sequence>MDNLAIASPDLAQSRVLKSRLTSVQACLRRGVSAEGSDPELGPLLGFTGIEGIILAAGQLAHYRQSRAIGELVFKGRAVSADIIELDPREFLKRKWRQTV</sequence>
<accession>A0A2P5IER8</accession>
<name>A0A2P5IER8_DIAHE</name>
<comment type="caution">
    <text evidence="1">The sequence shown here is derived from an EMBL/GenBank/DDBJ whole genome shotgun (WGS) entry which is preliminary data.</text>
</comment>
<dbReference type="EMBL" id="MAVT02000023">
    <property type="protein sequence ID" value="POS81004.1"/>
    <property type="molecule type" value="Genomic_DNA"/>
</dbReference>
<reference evidence="1" key="1">
    <citation type="submission" date="2017-09" db="EMBL/GenBank/DDBJ databases">
        <title>Polyketide synthases of a Diaporthe helianthi virulent isolate.</title>
        <authorList>
            <person name="Baroncelli R."/>
        </authorList>
    </citation>
    <scope>NUCLEOTIDE SEQUENCE [LARGE SCALE GENOMIC DNA]</scope>
    <source>
        <strain evidence="1">7/96</strain>
    </source>
</reference>
<dbReference type="Proteomes" id="UP000094444">
    <property type="component" value="Unassembled WGS sequence"/>
</dbReference>